<feature type="domain" description="Polycystin cation channel PKD1/PKD2" evidence="7">
    <location>
        <begin position="182"/>
        <end position="326"/>
    </location>
</feature>
<keyword evidence="3 6" id="KW-0812">Transmembrane</keyword>
<keyword evidence="5 6" id="KW-0472">Membrane</keyword>
<feature type="transmembrane region" description="Helical" evidence="6">
    <location>
        <begin position="257"/>
        <end position="281"/>
    </location>
</feature>
<dbReference type="PANTHER" id="PTHR10877">
    <property type="entry name" value="POLYCYSTIN FAMILY MEMBER"/>
    <property type="match status" value="1"/>
</dbReference>
<dbReference type="InterPro" id="IPR013122">
    <property type="entry name" value="PKD1_2_channel"/>
</dbReference>
<evidence type="ECO:0000256" key="1">
    <source>
        <dbReference type="ARBA" id="ARBA00004141"/>
    </source>
</evidence>
<dbReference type="InterPro" id="IPR051223">
    <property type="entry name" value="Polycystin"/>
</dbReference>
<dbReference type="EMBL" id="GECZ01017700">
    <property type="protein sequence ID" value="JAS52069.1"/>
    <property type="molecule type" value="Transcribed_RNA"/>
</dbReference>
<evidence type="ECO:0000259" key="7">
    <source>
        <dbReference type="Pfam" id="PF08016"/>
    </source>
</evidence>
<dbReference type="PANTHER" id="PTHR10877:SF183">
    <property type="entry name" value="AT14535P-RELATED"/>
    <property type="match status" value="1"/>
</dbReference>
<comment type="similarity">
    <text evidence="2">Belongs to the polycystin family.</text>
</comment>
<proteinExistence type="inferred from homology"/>
<sequence length="395" mass="45174">LTSAEETLGAMGWVDDATHRQIGVPQLRQLRVRPENCTVSQVFNLTGIMCLSAFNDKTEDKSNYGLNWGPVSKFVNKPLLVPWSYTSEVENESPVYGKSGESYHSGGYIMRLGNTQKECNRIISDLIDTGWLDIRMRAFIMELSLYNTNTDTYSLISVLIEHLQSGAFTSRVQVLTVHLSIHTVLISFFGFLLLLFNIRTVKVVNRNGLTETLCSFWGFYDIVLFGLCDVTIVAELVKILRTSSSVHIFQQVGDRDFFYFSNIVHYQRVSLTLWSLILCLAPLRIMKFKPLVDTCKPAYYSLYQNKKLFCTTSFVVVFILLLQFHVINFSICPTNLAYNVDTKYFKTSTDLKQRRSPSDCILTVSLLLSFTSYIAVLIFQTIVIFSYKKVNLQFF</sequence>
<feature type="transmembrane region" description="Helical" evidence="6">
    <location>
        <begin position="175"/>
        <end position="196"/>
    </location>
</feature>
<dbReference type="Pfam" id="PF20519">
    <property type="entry name" value="Polycystin_dom"/>
    <property type="match status" value="1"/>
</dbReference>
<dbReference type="AlphaFoldDB" id="A0A1B6FPI3"/>
<protein>
    <submittedName>
        <fullName evidence="9">Uncharacterized protein</fullName>
    </submittedName>
</protein>
<feature type="non-terminal residue" evidence="9">
    <location>
        <position position="1"/>
    </location>
</feature>
<feature type="domain" description="Polycystin" evidence="8">
    <location>
        <begin position="9"/>
        <end position="179"/>
    </location>
</feature>
<dbReference type="GO" id="GO:0016020">
    <property type="term" value="C:membrane"/>
    <property type="evidence" value="ECO:0007669"/>
    <property type="project" value="UniProtKB-SubCell"/>
</dbReference>
<evidence type="ECO:0000256" key="4">
    <source>
        <dbReference type="ARBA" id="ARBA00022989"/>
    </source>
</evidence>
<evidence type="ECO:0000256" key="5">
    <source>
        <dbReference type="ARBA" id="ARBA00023136"/>
    </source>
</evidence>
<organism evidence="9">
    <name type="scientific">Cuerna arida</name>
    <dbReference type="NCBI Taxonomy" id="1464854"/>
    <lineage>
        <taxon>Eukaryota</taxon>
        <taxon>Metazoa</taxon>
        <taxon>Ecdysozoa</taxon>
        <taxon>Arthropoda</taxon>
        <taxon>Hexapoda</taxon>
        <taxon>Insecta</taxon>
        <taxon>Pterygota</taxon>
        <taxon>Neoptera</taxon>
        <taxon>Paraneoptera</taxon>
        <taxon>Hemiptera</taxon>
        <taxon>Auchenorrhyncha</taxon>
        <taxon>Membracoidea</taxon>
        <taxon>Cicadellidae</taxon>
        <taxon>Cicadellinae</taxon>
        <taxon>Proconiini</taxon>
        <taxon>Cuerna</taxon>
    </lineage>
</organism>
<name>A0A1B6FPI3_9HEMI</name>
<reference evidence="9" key="1">
    <citation type="submission" date="2015-11" db="EMBL/GenBank/DDBJ databases">
        <title>De novo transcriptome assembly of four potential Pierce s Disease insect vectors from Arizona vineyards.</title>
        <authorList>
            <person name="Tassone E.E."/>
        </authorList>
    </citation>
    <scope>NUCLEOTIDE SEQUENCE</scope>
</reference>
<evidence type="ECO:0000259" key="8">
    <source>
        <dbReference type="Pfam" id="PF20519"/>
    </source>
</evidence>
<keyword evidence="4 6" id="KW-1133">Transmembrane helix</keyword>
<feature type="transmembrane region" description="Helical" evidence="6">
    <location>
        <begin position="308"/>
        <end position="331"/>
    </location>
</feature>
<comment type="subcellular location">
    <subcellularLocation>
        <location evidence="1">Membrane</location>
        <topology evidence="1">Multi-pass membrane protein</topology>
    </subcellularLocation>
</comment>
<evidence type="ECO:0000313" key="9">
    <source>
        <dbReference type="EMBL" id="JAS52069.1"/>
    </source>
</evidence>
<gene>
    <name evidence="9" type="ORF">g.9001</name>
</gene>
<dbReference type="InterPro" id="IPR046791">
    <property type="entry name" value="Polycystin_dom"/>
</dbReference>
<evidence type="ECO:0000256" key="2">
    <source>
        <dbReference type="ARBA" id="ARBA00007200"/>
    </source>
</evidence>
<feature type="transmembrane region" description="Helical" evidence="6">
    <location>
        <begin position="361"/>
        <end position="387"/>
    </location>
</feature>
<accession>A0A1B6FPI3</accession>
<evidence type="ECO:0000256" key="3">
    <source>
        <dbReference type="ARBA" id="ARBA00022692"/>
    </source>
</evidence>
<evidence type="ECO:0000256" key="6">
    <source>
        <dbReference type="SAM" id="Phobius"/>
    </source>
</evidence>
<dbReference type="Pfam" id="PF08016">
    <property type="entry name" value="PKD_channel"/>
    <property type="match status" value="1"/>
</dbReference>